<dbReference type="EMBL" id="JBHUIW010000004">
    <property type="protein sequence ID" value="MFD2181631.1"/>
    <property type="molecule type" value="Genomic_DNA"/>
</dbReference>
<keyword evidence="6" id="KW-0119">Carbohydrate metabolism</keyword>
<evidence type="ECO:0000256" key="3">
    <source>
        <dbReference type="ARBA" id="ARBA00022490"/>
    </source>
</evidence>
<gene>
    <name evidence="8" type="ORF">ACFSOX_05655</name>
</gene>
<comment type="caution">
    <text evidence="8">The sequence shown here is derived from an EMBL/GenBank/DDBJ whole genome shotgun (WGS) entry which is preliminary data.</text>
</comment>
<dbReference type="Pfam" id="PF13242">
    <property type="entry name" value="Hydrolase_like"/>
    <property type="match status" value="1"/>
</dbReference>
<evidence type="ECO:0000313" key="8">
    <source>
        <dbReference type="EMBL" id="MFD2181631.1"/>
    </source>
</evidence>
<sequence length="228" mass="23740">MSDQSPDPRLHDGVGCWVERLTAELPPGRPALFLDRDGVVVEEAHYLSDPAKVRVLDGVAPAIARCNALGLPVVLVTNQAGIARGYYGWREFEAVQRAMIGRLAAAGARIDLVLACAFHDVGTAPYRVAEHPWRKPNPGMILAAAEMLAIDLPASAVIGDKVSDLAAGAAAGLARAVLVRTGHGRDEEAKLGRLPGSGRTAFTVAADMPSALDALVASGWPDGAGRAG</sequence>
<keyword evidence="9" id="KW-1185">Reference proteome</keyword>
<dbReference type="InterPro" id="IPR004446">
    <property type="entry name" value="Heptose_bisP_phosphatase"/>
</dbReference>
<keyword evidence="3" id="KW-0963">Cytoplasm</keyword>
<proteinExistence type="inferred from homology"/>
<evidence type="ECO:0000256" key="7">
    <source>
        <dbReference type="ARBA" id="ARBA00031828"/>
    </source>
</evidence>
<keyword evidence="4" id="KW-0479">Metal-binding</keyword>
<dbReference type="InterPro" id="IPR023214">
    <property type="entry name" value="HAD_sf"/>
</dbReference>
<evidence type="ECO:0000256" key="6">
    <source>
        <dbReference type="ARBA" id="ARBA00023277"/>
    </source>
</evidence>
<dbReference type="InterPro" id="IPR036412">
    <property type="entry name" value="HAD-like_sf"/>
</dbReference>
<evidence type="ECO:0000256" key="4">
    <source>
        <dbReference type="ARBA" id="ARBA00022723"/>
    </source>
</evidence>
<dbReference type="NCBIfam" id="TIGR01662">
    <property type="entry name" value="HAD-SF-IIIA"/>
    <property type="match status" value="1"/>
</dbReference>
<protein>
    <recommendedName>
        <fullName evidence="7">D,D-heptose 1,7-bisphosphate phosphatase</fullName>
    </recommendedName>
</protein>
<accession>A0ABW5AHH3</accession>
<reference evidence="9" key="1">
    <citation type="journal article" date="2019" name="Int. J. Syst. Evol. Microbiol.">
        <title>The Global Catalogue of Microorganisms (GCM) 10K type strain sequencing project: providing services to taxonomists for standard genome sequencing and annotation.</title>
        <authorList>
            <consortium name="The Broad Institute Genomics Platform"/>
            <consortium name="The Broad Institute Genome Sequencing Center for Infectious Disease"/>
            <person name="Wu L."/>
            <person name="Ma J."/>
        </authorList>
    </citation>
    <scope>NUCLEOTIDE SEQUENCE [LARGE SCALE GENOMIC DNA]</scope>
    <source>
        <strain evidence="9">CGMCC 1.6774</strain>
    </source>
</reference>
<dbReference type="RefSeq" id="WP_378476959.1">
    <property type="nucleotide sequence ID" value="NZ_JBHUIW010000004.1"/>
</dbReference>
<dbReference type="NCBIfam" id="TIGR01656">
    <property type="entry name" value="Histidinol-ppas"/>
    <property type="match status" value="1"/>
</dbReference>
<keyword evidence="5" id="KW-0378">Hydrolase</keyword>
<comment type="similarity">
    <text evidence="2">Belongs to the GmhB family.</text>
</comment>
<dbReference type="Gene3D" id="3.40.50.1000">
    <property type="entry name" value="HAD superfamily/HAD-like"/>
    <property type="match status" value="1"/>
</dbReference>
<dbReference type="InterPro" id="IPR006549">
    <property type="entry name" value="HAD-SF_hydro_IIIA"/>
</dbReference>
<evidence type="ECO:0000256" key="2">
    <source>
        <dbReference type="ARBA" id="ARBA00005628"/>
    </source>
</evidence>
<dbReference type="PANTHER" id="PTHR42891:SF1">
    <property type="entry name" value="D-GLYCERO-BETA-D-MANNO-HEPTOSE-1,7-BISPHOSPHATE 7-PHOSPHATASE"/>
    <property type="match status" value="1"/>
</dbReference>
<dbReference type="SUPFAM" id="SSF56784">
    <property type="entry name" value="HAD-like"/>
    <property type="match status" value="1"/>
</dbReference>
<evidence type="ECO:0000313" key="9">
    <source>
        <dbReference type="Proteomes" id="UP001597314"/>
    </source>
</evidence>
<dbReference type="PANTHER" id="PTHR42891">
    <property type="entry name" value="D-GLYCERO-BETA-D-MANNO-HEPTOSE-1,7-BISPHOSPHATE 7-PHOSPHATASE"/>
    <property type="match status" value="1"/>
</dbReference>
<evidence type="ECO:0000256" key="5">
    <source>
        <dbReference type="ARBA" id="ARBA00022801"/>
    </source>
</evidence>
<dbReference type="InterPro" id="IPR006543">
    <property type="entry name" value="Histidinol-phos"/>
</dbReference>
<organism evidence="8 9">
    <name type="scientific">Rhodoplanes azumiensis</name>
    <dbReference type="NCBI Taxonomy" id="1897628"/>
    <lineage>
        <taxon>Bacteria</taxon>
        <taxon>Pseudomonadati</taxon>
        <taxon>Pseudomonadota</taxon>
        <taxon>Alphaproteobacteria</taxon>
        <taxon>Hyphomicrobiales</taxon>
        <taxon>Nitrobacteraceae</taxon>
        <taxon>Rhodoplanes</taxon>
    </lineage>
</organism>
<comment type="subcellular location">
    <subcellularLocation>
        <location evidence="1">Cytoplasm</location>
    </subcellularLocation>
</comment>
<dbReference type="Proteomes" id="UP001597314">
    <property type="component" value="Unassembled WGS sequence"/>
</dbReference>
<evidence type="ECO:0000256" key="1">
    <source>
        <dbReference type="ARBA" id="ARBA00004496"/>
    </source>
</evidence>
<name>A0ABW5AHH3_9BRAD</name>